<dbReference type="AlphaFoldDB" id="A0A5B7G158"/>
<evidence type="ECO:0000256" key="1">
    <source>
        <dbReference type="SAM" id="MobiDB-lite"/>
    </source>
</evidence>
<reference evidence="2 3" key="1">
    <citation type="submission" date="2019-05" db="EMBL/GenBank/DDBJ databases">
        <title>Another draft genome of Portunus trituberculatus and its Hox gene families provides insights of decapod evolution.</title>
        <authorList>
            <person name="Jeong J.-H."/>
            <person name="Song I."/>
            <person name="Kim S."/>
            <person name="Choi T."/>
            <person name="Kim D."/>
            <person name="Ryu S."/>
            <person name="Kim W."/>
        </authorList>
    </citation>
    <scope>NUCLEOTIDE SEQUENCE [LARGE SCALE GENOMIC DNA]</scope>
    <source>
        <tissue evidence="2">Muscle</tissue>
    </source>
</reference>
<evidence type="ECO:0000313" key="3">
    <source>
        <dbReference type="Proteomes" id="UP000324222"/>
    </source>
</evidence>
<keyword evidence="3" id="KW-1185">Reference proteome</keyword>
<name>A0A5B7G158_PORTR</name>
<feature type="region of interest" description="Disordered" evidence="1">
    <location>
        <begin position="35"/>
        <end position="69"/>
    </location>
</feature>
<evidence type="ECO:0000313" key="2">
    <source>
        <dbReference type="EMBL" id="MPC51285.1"/>
    </source>
</evidence>
<protein>
    <submittedName>
        <fullName evidence="2">Uncharacterized protein</fullName>
    </submittedName>
</protein>
<dbReference type="Proteomes" id="UP000324222">
    <property type="component" value="Unassembled WGS sequence"/>
</dbReference>
<accession>A0A5B7G158</accession>
<gene>
    <name evidence="2" type="ORF">E2C01_045132</name>
</gene>
<sequence length="175" mass="18366">MATTQAALTWRGAPGQYLLAGGRCEDAVDGACHAGATSAGSGGPSRSARATSSCARQPQPSWRPRSPPLGEDVMAITSFLRHFVSLGAAPPARHLLLESGLGVAVTLKEHVYWKCKQCGLKGRKPCRQQDNNGRRHACSGRPSSTATLLSHARRSNTCSQTGDEDSTGPTCRPAA</sequence>
<feature type="region of interest" description="Disordered" evidence="1">
    <location>
        <begin position="126"/>
        <end position="175"/>
    </location>
</feature>
<proteinExistence type="predicted"/>
<organism evidence="2 3">
    <name type="scientific">Portunus trituberculatus</name>
    <name type="common">Swimming crab</name>
    <name type="synonym">Neptunus trituberculatus</name>
    <dbReference type="NCBI Taxonomy" id="210409"/>
    <lineage>
        <taxon>Eukaryota</taxon>
        <taxon>Metazoa</taxon>
        <taxon>Ecdysozoa</taxon>
        <taxon>Arthropoda</taxon>
        <taxon>Crustacea</taxon>
        <taxon>Multicrustacea</taxon>
        <taxon>Malacostraca</taxon>
        <taxon>Eumalacostraca</taxon>
        <taxon>Eucarida</taxon>
        <taxon>Decapoda</taxon>
        <taxon>Pleocyemata</taxon>
        <taxon>Brachyura</taxon>
        <taxon>Eubrachyura</taxon>
        <taxon>Portunoidea</taxon>
        <taxon>Portunidae</taxon>
        <taxon>Portuninae</taxon>
        <taxon>Portunus</taxon>
    </lineage>
</organism>
<comment type="caution">
    <text evidence="2">The sequence shown here is derived from an EMBL/GenBank/DDBJ whole genome shotgun (WGS) entry which is preliminary data.</text>
</comment>
<feature type="compositionally biased region" description="Low complexity" evidence="1">
    <location>
        <begin position="35"/>
        <end position="64"/>
    </location>
</feature>
<dbReference type="EMBL" id="VSRR010010077">
    <property type="protein sequence ID" value="MPC51285.1"/>
    <property type="molecule type" value="Genomic_DNA"/>
</dbReference>